<reference evidence="3 4" key="1">
    <citation type="journal article" date="2013" name="Curr. Biol.">
        <title>The Genome of the Foraminiferan Reticulomyxa filosa.</title>
        <authorList>
            <person name="Glockner G."/>
            <person name="Hulsmann N."/>
            <person name="Schleicher M."/>
            <person name="Noegel A.A."/>
            <person name="Eichinger L."/>
            <person name="Gallinger C."/>
            <person name="Pawlowski J."/>
            <person name="Sierra R."/>
            <person name="Euteneuer U."/>
            <person name="Pillet L."/>
            <person name="Moustafa A."/>
            <person name="Platzer M."/>
            <person name="Groth M."/>
            <person name="Szafranski K."/>
            <person name="Schliwa M."/>
        </authorList>
    </citation>
    <scope>NUCLEOTIDE SEQUENCE [LARGE SCALE GENOMIC DNA]</scope>
</reference>
<keyword evidence="2" id="KW-0732">Signal</keyword>
<dbReference type="AlphaFoldDB" id="X6LDT2"/>
<dbReference type="EMBL" id="ASPP01041758">
    <property type="protein sequence ID" value="ETO00168.1"/>
    <property type="molecule type" value="Genomic_DNA"/>
</dbReference>
<evidence type="ECO:0000313" key="3">
    <source>
        <dbReference type="EMBL" id="ETO00168.1"/>
    </source>
</evidence>
<accession>X6LDT2</accession>
<sequence>MIMIMIIIMMITNPPLSFLIPEHTQSNKVNNKHKHKHKSKSKKKNQKKKTQRKNKKGRRMPWIEMKLTQNLNHVLFQKKRELKNAQRGQESDDDSESSVNHDEHYSTVAAADVDDDDDDGEKKTKNEAVNKKCTATTLSSKELKRKQQETEHTFVDFMEMFYELKTILLCKDFLEMF</sequence>
<gene>
    <name evidence="3" type="ORF">RFI_37290</name>
</gene>
<feature type="region of interest" description="Disordered" evidence="1">
    <location>
        <begin position="26"/>
        <end position="127"/>
    </location>
</feature>
<feature type="compositionally biased region" description="Basic residues" evidence="1">
    <location>
        <begin position="30"/>
        <end position="59"/>
    </location>
</feature>
<proteinExistence type="predicted"/>
<feature type="non-terminal residue" evidence="3">
    <location>
        <position position="177"/>
    </location>
</feature>
<evidence type="ECO:0000313" key="4">
    <source>
        <dbReference type="Proteomes" id="UP000023152"/>
    </source>
</evidence>
<evidence type="ECO:0000256" key="1">
    <source>
        <dbReference type="SAM" id="MobiDB-lite"/>
    </source>
</evidence>
<keyword evidence="4" id="KW-1185">Reference proteome</keyword>
<dbReference type="Proteomes" id="UP000023152">
    <property type="component" value="Unassembled WGS sequence"/>
</dbReference>
<organism evidence="3 4">
    <name type="scientific">Reticulomyxa filosa</name>
    <dbReference type="NCBI Taxonomy" id="46433"/>
    <lineage>
        <taxon>Eukaryota</taxon>
        <taxon>Sar</taxon>
        <taxon>Rhizaria</taxon>
        <taxon>Retaria</taxon>
        <taxon>Foraminifera</taxon>
        <taxon>Monothalamids</taxon>
        <taxon>Reticulomyxidae</taxon>
        <taxon>Reticulomyxa</taxon>
    </lineage>
</organism>
<name>X6LDT2_RETFI</name>
<feature type="chain" id="PRO_5004973920" evidence="2">
    <location>
        <begin position="18"/>
        <end position="177"/>
    </location>
</feature>
<protein>
    <submittedName>
        <fullName evidence="3">Uncharacterized protein</fullName>
    </submittedName>
</protein>
<evidence type="ECO:0000256" key="2">
    <source>
        <dbReference type="SAM" id="SignalP"/>
    </source>
</evidence>
<feature type="signal peptide" evidence="2">
    <location>
        <begin position="1"/>
        <end position="17"/>
    </location>
</feature>
<comment type="caution">
    <text evidence="3">The sequence shown here is derived from an EMBL/GenBank/DDBJ whole genome shotgun (WGS) entry which is preliminary data.</text>
</comment>